<organism evidence="7 8">
    <name type="scientific">Mesorhabditis spiculigera</name>
    <dbReference type="NCBI Taxonomy" id="96644"/>
    <lineage>
        <taxon>Eukaryota</taxon>
        <taxon>Metazoa</taxon>
        <taxon>Ecdysozoa</taxon>
        <taxon>Nematoda</taxon>
        <taxon>Chromadorea</taxon>
        <taxon>Rhabditida</taxon>
        <taxon>Rhabditina</taxon>
        <taxon>Rhabditomorpha</taxon>
        <taxon>Rhabditoidea</taxon>
        <taxon>Rhabditidae</taxon>
        <taxon>Mesorhabditinae</taxon>
        <taxon>Mesorhabditis</taxon>
    </lineage>
</organism>
<name>A0AA36DCZ0_9BILA</name>
<evidence type="ECO:0000256" key="3">
    <source>
        <dbReference type="ARBA" id="ARBA00022771"/>
    </source>
</evidence>
<keyword evidence="4" id="KW-0862">Zinc</keyword>
<dbReference type="InterPro" id="IPR036236">
    <property type="entry name" value="Znf_C2H2_sf"/>
</dbReference>
<dbReference type="Proteomes" id="UP001177023">
    <property type="component" value="Unassembled WGS sequence"/>
</dbReference>
<dbReference type="GO" id="GO:0008270">
    <property type="term" value="F:zinc ion binding"/>
    <property type="evidence" value="ECO:0007669"/>
    <property type="project" value="UniProtKB-KW"/>
</dbReference>
<keyword evidence="1" id="KW-0479">Metal-binding</keyword>
<proteinExistence type="predicted"/>
<keyword evidence="2" id="KW-0677">Repeat</keyword>
<evidence type="ECO:0000256" key="2">
    <source>
        <dbReference type="ARBA" id="ARBA00022737"/>
    </source>
</evidence>
<dbReference type="AlphaFoldDB" id="A0AA36DCZ0"/>
<comment type="caution">
    <text evidence="7">The sequence shown here is derived from an EMBL/GenBank/DDBJ whole genome shotgun (WGS) entry which is preliminary data.</text>
</comment>
<feature type="domain" description="C2H2-type" evidence="6">
    <location>
        <begin position="214"/>
        <end position="242"/>
    </location>
</feature>
<evidence type="ECO:0000313" key="8">
    <source>
        <dbReference type="Proteomes" id="UP001177023"/>
    </source>
</evidence>
<feature type="domain" description="C2H2-type" evidence="6">
    <location>
        <begin position="411"/>
        <end position="439"/>
    </location>
</feature>
<dbReference type="PANTHER" id="PTHR24379">
    <property type="entry name" value="KRAB AND ZINC FINGER DOMAIN-CONTAINING"/>
    <property type="match status" value="1"/>
</dbReference>
<evidence type="ECO:0000313" key="7">
    <source>
        <dbReference type="EMBL" id="CAJ0583950.1"/>
    </source>
</evidence>
<dbReference type="PROSITE" id="PS00028">
    <property type="entry name" value="ZINC_FINGER_C2H2_1"/>
    <property type="match status" value="5"/>
</dbReference>
<feature type="domain" description="C2H2-type" evidence="6">
    <location>
        <begin position="440"/>
        <end position="464"/>
    </location>
</feature>
<keyword evidence="8" id="KW-1185">Reference proteome</keyword>
<evidence type="ECO:0000256" key="5">
    <source>
        <dbReference type="PROSITE-ProRule" id="PRU00042"/>
    </source>
</evidence>
<protein>
    <recommendedName>
        <fullName evidence="6">C2H2-type domain-containing protein</fullName>
    </recommendedName>
</protein>
<dbReference type="Gene3D" id="3.30.160.60">
    <property type="entry name" value="Classic Zinc Finger"/>
    <property type="match status" value="2"/>
</dbReference>
<sequence>MAEGSDAYGDQYSRYLVGSESTENYIPGEDSDYQSFRTGFLKRRSSLDKPAGIITQELHSLKAFSNGYASANVPTGLLYLGLQNGFGDSSGNYTNGHSNGRAAAPTCPDTKCFKMKPLIKRSDRRRRAGVGDLLQYLRDPAQAMIDEYKESVCVKYNPTRITSSYDLPVCRIGQVEQTVALADAIQDMPFDLPPPPPHPVDRDQVRSLMRSKMIRCKRCKNRFIEKNLYERHLRDRHPEDYEVFIAEQEAEMELQRQEEMEANRIEELTSGGFIPPAEDIAADGYEYDVDEIPLPGENNGGVVPHFDSFGGLRYIRRPFKKKVSPQCPFCDKRYRNEFSLKKHFVKKHPECSNFVQCFRCFKCLTDKKELEIHECELTYVCFECTPVRNLVTDARLLNHRKKFHRGANSGFKCNQCNLKFLTPRKLRKHKKMAHVFTKTFQCHFCEEIFISEVSVMTHERIHTGIIKFECKICDFKCNRFLKMEEHTKEEHGYICPICQEKFTEWSELKNHTLSDHGGYLSSDSTSGYIESPRVWVLFKGE</sequence>
<evidence type="ECO:0000256" key="4">
    <source>
        <dbReference type="ARBA" id="ARBA00022833"/>
    </source>
</evidence>
<accession>A0AA36DCZ0</accession>
<feature type="domain" description="C2H2-type" evidence="6">
    <location>
        <begin position="493"/>
        <end position="521"/>
    </location>
</feature>
<dbReference type="SMART" id="SM00355">
    <property type="entry name" value="ZnF_C2H2"/>
    <property type="match status" value="7"/>
</dbReference>
<keyword evidence="3 5" id="KW-0863">Zinc-finger</keyword>
<dbReference type="PANTHER" id="PTHR24379:SF121">
    <property type="entry name" value="C2H2-TYPE DOMAIN-CONTAINING PROTEIN"/>
    <property type="match status" value="1"/>
</dbReference>
<reference evidence="7" key="1">
    <citation type="submission" date="2023-06" db="EMBL/GenBank/DDBJ databases">
        <authorList>
            <person name="Delattre M."/>
        </authorList>
    </citation>
    <scope>NUCLEOTIDE SEQUENCE</scope>
    <source>
        <strain evidence="7">AF72</strain>
    </source>
</reference>
<evidence type="ECO:0000259" key="6">
    <source>
        <dbReference type="PROSITE" id="PS50157"/>
    </source>
</evidence>
<evidence type="ECO:0000256" key="1">
    <source>
        <dbReference type="ARBA" id="ARBA00022723"/>
    </source>
</evidence>
<dbReference type="SUPFAM" id="SSF57667">
    <property type="entry name" value="beta-beta-alpha zinc fingers"/>
    <property type="match status" value="1"/>
</dbReference>
<dbReference type="PROSITE" id="PS50157">
    <property type="entry name" value="ZINC_FINGER_C2H2_2"/>
    <property type="match status" value="4"/>
</dbReference>
<dbReference type="Pfam" id="PF00096">
    <property type="entry name" value="zf-C2H2"/>
    <property type="match status" value="1"/>
</dbReference>
<feature type="non-terminal residue" evidence="7">
    <location>
        <position position="541"/>
    </location>
</feature>
<gene>
    <name evidence="7" type="ORF">MSPICULIGERA_LOCUS22018</name>
</gene>
<dbReference type="InterPro" id="IPR013087">
    <property type="entry name" value="Znf_C2H2_type"/>
</dbReference>
<dbReference type="EMBL" id="CATQJA010002665">
    <property type="protein sequence ID" value="CAJ0583950.1"/>
    <property type="molecule type" value="Genomic_DNA"/>
</dbReference>